<accession>A0A8H5MDX4</accession>
<dbReference type="EMBL" id="JAACJN010000015">
    <property type="protein sequence ID" value="KAF5390458.1"/>
    <property type="molecule type" value="Genomic_DNA"/>
</dbReference>
<evidence type="ECO:0000313" key="2">
    <source>
        <dbReference type="EMBL" id="KAF5390458.1"/>
    </source>
</evidence>
<feature type="transmembrane region" description="Helical" evidence="1">
    <location>
        <begin position="89"/>
        <end position="122"/>
    </location>
</feature>
<keyword evidence="1" id="KW-0472">Membrane</keyword>
<feature type="transmembrane region" description="Helical" evidence="1">
    <location>
        <begin position="128"/>
        <end position="147"/>
    </location>
</feature>
<reference evidence="2 3" key="1">
    <citation type="journal article" date="2020" name="ISME J.">
        <title>Uncovering the hidden diversity of litter-decomposition mechanisms in mushroom-forming fungi.</title>
        <authorList>
            <person name="Floudas D."/>
            <person name="Bentzer J."/>
            <person name="Ahren D."/>
            <person name="Johansson T."/>
            <person name="Persson P."/>
            <person name="Tunlid A."/>
        </authorList>
    </citation>
    <scope>NUCLEOTIDE SEQUENCE [LARGE SCALE GENOMIC DNA]</scope>
    <source>
        <strain evidence="2 3">CBS 406.79</strain>
    </source>
</reference>
<protein>
    <submittedName>
        <fullName evidence="2">Uncharacterized protein</fullName>
    </submittedName>
</protein>
<dbReference type="OrthoDB" id="3017113at2759"/>
<feature type="transmembrane region" description="Helical" evidence="1">
    <location>
        <begin position="12"/>
        <end position="35"/>
    </location>
</feature>
<comment type="caution">
    <text evidence="2">The sequence shown here is derived from an EMBL/GenBank/DDBJ whole genome shotgun (WGS) entry which is preliminary data.</text>
</comment>
<proteinExistence type="predicted"/>
<organism evidence="2 3">
    <name type="scientific">Collybiopsis confluens</name>
    <dbReference type="NCBI Taxonomy" id="2823264"/>
    <lineage>
        <taxon>Eukaryota</taxon>
        <taxon>Fungi</taxon>
        <taxon>Dikarya</taxon>
        <taxon>Basidiomycota</taxon>
        <taxon>Agaricomycotina</taxon>
        <taxon>Agaricomycetes</taxon>
        <taxon>Agaricomycetidae</taxon>
        <taxon>Agaricales</taxon>
        <taxon>Marasmiineae</taxon>
        <taxon>Omphalotaceae</taxon>
        <taxon>Collybiopsis</taxon>
    </lineage>
</organism>
<gene>
    <name evidence="2" type="ORF">D9757_005292</name>
</gene>
<keyword evidence="3" id="KW-1185">Reference proteome</keyword>
<dbReference type="AlphaFoldDB" id="A0A8H5MDX4"/>
<sequence>MFVIKALPKTLACLTWLSLSLTLIAMIFSIVSTVWTGGVSSFFLVPSISFASLLYLVSLLIIQHRRNKNLTEANRLELVSRSRVHSSTFIALPSVILAYLLGILWFVGSVASMVLLAAIQWHELGNPAMAVVACYASTVQTVIWFGFAGTIHRARTISAIHPNLPRNESKVMEA</sequence>
<keyword evidence="1" id="KW-0812">Transmembrane</keyword>
<evidence type="ECO:0000256" key="1">
    <source>
        <dbReference type="SAM" id="Phobius"/>
    </source>
</evidence>
<feature type="transmembrane region" description="Helical" evidence="1">
    <location>
        <begin position="41"/>
        <end position="62"/>
    </location>
</feature>
<name>A0A8H5MDX4_9AGAR</name>
<keyword evidence="1" id="KW-1133">Transmembrane helix</keyword>
<dbReference type="Proteomes" id="UP000518752">
    <property type="component" value="Unassembled WGS sequence"/>
</dbReference>
<evidence type="ECO:0000313" key="3">
    <source>
        <dbReference type="Proteomes" id="UP000518752"/>
    </source>
</evidence>